<feature type="transmembrane region" description="Helical" evidence="6">
    <location>
        <begin position="1083"/>
        <end position="1105"/>
    </location>
</feature>
<keyword evidence="9" id="KW-1185">Reference proteome</keyword>
<feature type="transmembrane region" description="Helical" evidence="6">
    <location>
        <begin position="1172"/>
        <end position="1198"/>
    </location>
</feature>
<dbReference type="InterPro" id="IPR003838">
    <property type="entry name" value="ABC3_permease_C"/>
</dbReference>
<feature type="transmembrane region" description="Helical" evidence="6">
    <location>
        <begin position="488"/>
        <end position="510"/>
    </location>
</feature>
<feature type="transmembrane region" description="Helical" evidence="6">
    <location>
        <begin position="530"/>
        <end position="559"/>
    </location>
</feature>
<evidence type="ECO:0000256" key="1">
    <source>
        <dbReference type="ARBA" id="ARBA00004651"/>
    </source>
</evidence>
<evidence type="ECO:0000256" key="6">
    <source>
        <dbReference type="SAM" id="Phobius"/>
    </source>
</evidence>
<reference evidence="8" key="1">
    <citation type="submission" date="2021-01" db="EMBL/GenBank/DDBJ databases">
        <authorList>
            <consortium name="Genoscope - CEA"/>
            <person name="William W."/>
        </authorList>
    </citation>
    <scope>NUCLEOTIDE SEQUENCE</scope>
</reference>
<dbReference type="AlphaFoldDB" id="A0A8S1X5P2"/>
<dbReference type="PANTHER" id="PTHR32522:SF5">
    <property type="entry name" value="ABC3 TRANSPORTER PERMEASE PROTEIN DOMAIN-CONTAINING PROTEIN"/>
    <property type="match status" value="1"/>
</dbReference>
<feature type="transmembrane region" description="Helical" evidence="6">
    <location>
        <begin position="41"/>
        <end position="58"/>
    </location>
</feature>
<keyword evidence="3 6" id="KW-0812">Transmembrane</keyword>
<feature type="transmembrane region" description="Helical" evidence="6">
    <location>
        <begin position="670"/>
        <end position="692"/>
    </location>
</feature>
<evidence type="ECO:0000256" key="2">
    <source>
        <dbReference type="ARBA" id="ARBA00022475"/>
    </source>
</evidence>
<evidence type="ECO:0000259" key="7">
    <source>
        <dbReference type="Pfam" id="PF02687"/>
    </source>
</evidence>
<dbReference type="EMBL" id="CAJJDO010000113">
    <property type="protein sequence ID" value="CAD8196527.1"/>
    <property type="molecule type" value="Genomic_DNA"/>
</dbReference>
<dbReference type="GO" id="GO:0005886">
    <property type="term" value="C:plasma membrane"/>
    <property type="evidence" value="ECO:0007669"/>
    <property type="project" value="UniProtKB-SubCell"/>
</dbReference>
<feature type="transmembrane region" description="Helical" evidence="6">
    <location>
        <begin position="1131"/>
        <end position="1152"/>
    </location>
</feature>
<feature type="transmembrane region" description="Helical" evidence="6">
    <location>
        <begin position="733"/>
        <end position="753"/>
    </location>
</feature>
<feature type="domain" description="ABC3 transporter permease C-terminal" evidence="7">
    <location>
        <begin position="493"/>
        <end position="607"/>
    </location>
</feature>
<comment type="caution">
    <text evidence="8">The sequence shown here is derived from an EMBL/GenBank/DDBJ whole genome shotgun (WGS) entry which is preliminary data.</text>
</comment>
<dbReference type="Proteomes" id="UP000689195">
    <property type="component" value="Unassembled WGS sequence"/>
</dbReference>
<dbReference type="OrthoDB" id="312032at2759"/>
<evidence type="ECO:0000313" key="9">
    <source>
        <dbReference type="Proteomes" id="UP000689195"/>
    </source>
</evidence>
<evidence type="ECO:0000256" key="4">
    <source>
        <dbReference type="ARBA" id="ARBA00022989"/>
    </source>
</evidence>
<evidence type="ECO:0000313" key="8">
    <source>
        <dbReference type="EMBL" id="CAD8196527.1"/>
    </source>
</evidence>
<keyword evidence="2" id="KW-1003">Cell membrane</keyword>
<organism evidence="8 9">
    <name type="scientific">Paramecium pentaurelia</name>
    <dbReference type="NCBI Taxonomy" id="43138"/>
    <lineage>
        <taxon>Eukaryota</taxon>
        <taxon>Sar</taxon>
        <taxon>Alveolata</taxon>
        <taxon>Ciliophora</taxon>
        <taxon>Intramacronucleata</taxon>
        <taxon>Oligohymenophorea</taxon>
        <taxon>Peniculida</taxon>
        <taxon>Parameciidae</taxon>
        <taxon>Paramecium</taxon>
    </lineage>
</organism>
<keyword evidence="5 6" id="KW-0472">Membrane</keyword>
<keyword evidence="4 6" id="KW-1133">Transmembrane helix</keyword>
<dbReference type="PANTHER" id="PTHR32522">
    <property type="match status" value="1"/>
</dbReference>
<dbReference type="Pfam" id="PF02687">
    <property type="entry name" value="FtsX"/>
    <property type="match status" value="2"/>
</dbReference>
<sequence>MAQTIEDQPSLSELQQIQPQRLIQLFFKYILSDIAKRPRSFKIGLFSTYIVIAFLGLLQCLKSLSPFVFLQLAETSVGDTDLQFLPKNIANKDDFKLINITELRQYTSQINEFIDVSPRWLFMCDIHNPKAQLNLTSFFMILDSQLENSIGLGRRLDTDIITSNQIYISNSLQKGLNVQIGETIQIQFSVIEFLKHLGFNNTEGESKNNLRESFKKFINDLLQISNDDILYRKFDVQTMLQYAKEYKYYVNDLEESDWKKNQTKKKFIQSIYNQNLTIQQKKLGKKIVDFLFARNMTQDAKHIYQFTLRLSSFTKEITILQIEDGLFDIAIEMAEFQLNFQVYKSVQSPKGKWTEALGMMVYMDYKNASNLFLDAILDRFDTVIKQKRKYDKGMAGAVSQLIPVTETRNSVMSKLKHFQLQEYSMMANVVFDNKYPKYETPQNVKTVIISSTNQFYSIAGYDYPVQIMAPLGFIIEIYHLLKHFIETIIEVATMILLMLSILLIYSLMIGDVDEKTYEFGMLRALGFRKSWLIGLLLLQALTFAIPGLLLALITCYLLNTLISMYIFDMSLLISSYNIPIYALILQLIIGICMPIISNILPIKQALSTALRDSLNLFHKVVSNIVVTVMRLEKIGISLNQTIYSIMLISIGFISYYIIPMNMIYQNFGVAIFVLNIVFITMLVGVTMIINLIQKLIEKLILYMILCIKSSDQNLKPIILNNLKCHENRNAKTTLMYSLGLSLIIFTGSSFAIMSQMMENYIKINTAADIRIFDVSKKFGLDEYRLKQQLEWEQHNDPSLIRDYTFSALPLNEFPGLPHHFYISPLSHFPRKSIRLQPVQQNLLNTIEIQYYQPTEYNTELQDVRYLDNGLRDGIYDLYNRALNFDIQSNKDISGIVSNSKFHQIFDAKYKKSKEKAKKIDREINIIIPEGYRNEGSLSVNTPALLTIKNKQYLIEKRLKIMHMATKIPNFDFSAYATIVFYGQGLITMKDAELLLKEIMEDRAVKKSKNYKKIKEFIQQLPKNLSFGLPKEQLFIKFKRETTKEERLDFGNRLRNYFTNDQIYLIDSQELMRTFDDVFTYFEIFNAVVAIIALTLSFFLLLISFISNVRNNCWEIGILRAIGLQEIQIQKVFIYEAVSLIVSSGFLGSLVGFTTASTFAMQIATFSESHFKLAFPLYTFLFTFFGGVLIAVISSYLAVRQLKNKEIASILKNQI</sequence>
<evidence type="ECO:0000256" key="3">
    <source>
        <dbReference type="ARBA" id="ARBA00022692"/>
    </source>
</evidence>
<feature type="transmembrane region" description="Helical" evidence="6">
    <location>
        <begin position="580"/>
        <end position="602"/>
    </location>
</feature>
<name>A0A8S1X5P2_9CILI</name>
<comment type="subcellular location">
    <subcellularLocation>
        <location evidence="1">Cell membrane</location>
        <topology evidence="1">Multi-pass membrane protein</topology>
    </subcellularLocation>
</comment>
<feature type="domain" description="ABC3 transporter permease C-terminal" evidence="7">
    <location>
        <begin position="1087"/>
        <end position="1205"/>
    </location>
</feature>
<proteinExistence type="predicted"/>
<accession>A0A8S1X5P2</accession>
<feature type="transmembrane region" description="Helical" evidence="6">
    <location>
        <begin position="643"/>
        <end position="664"/>
    </location>
</feature>
<gene>
    <name evidence="8" type="ORF">PPENT_87.1.T1130013</name>
</gene>
<evidence type="ECO:0000256" key="5">
    <source>
        <dbReference type="ARBA" id="ARBA00023136"/>
    </source>
</evidence>
<protein>
    <recommendedName>
        <fullName evidence="7">ABC3 transporter permease C-terminal domain-containing protein</fullName>
    </recommendedName>
</protein>